<dbReference type="Proteomes" id="UP000030661">
    <property type="component" value="Unassembled WGS sequence"/>
</dbReference>
<evidence type="ECO:0000313" key="2">
    <source>
        <dbReference type="EMBL" id="GAK58410.1"/>
    </source>
</evidence>
<dbReference type="HOGENOM" id="CLU_1029201_0_0_0"/>
<keyword evidence="1" id="KW-0472">Membrane</keyword>
<feature type="transmembrane region" description="Helical" evidence="1">
    <location>
        <begin position="220"/>
        <end position="241"/>
    </location>
</feature>
<keyword evidence="3" id="KW-1185">Reference proteome</keyword>
<protein>
    <submittedName>
        <fullName evidence="2">Uncharacterized protein</fullName>
    </submittedName>
</protein>
<gene>
    <name evidence="2" type="ORF">U27_05384</name>
</gene>
<evidence type="ECO:0000313" key="3">
    <source>
        <dbReference type="Proteomes" id="UP000030661"/>
    </source>
</evidence>
<sequence length="251" mass="28512">MRLAYLINDSEQSLSPFFSKRMLSILFNSVLIVCGVLLLFWPWKNLVSFISQQKIPLTFFHVCTTTLVILAYIHLRCGGGEIMKGNYYASTYSKEVSSLAMEQNFFKYGLVEFAAYVILLLLPFLPLLILAASVSVIPLLHFLNACAIVLATSFLCRVFGFFIYLVRGRFSSLGYFCSRIFLALYLFATITLAPAINPILNIYRFNKNLQNIGFFVENALLFYVTTLGASSVFIALNYFLIRRHLRKSGSE</sequence>
<dbReference type="STRING" id="1499967.U27_05384"/>
<organism evidence="2 3">
    <name type="scientific">Vecturithrix granuli</name>
    <dbReference type="NCBI Taxonomy" id="1499967"/>
    <lineage>
        <taxon>Bacteria</taxon>
        <taxon>Candidatus Moduliflexota</taxon>
        <taxon>Candidatus Vecturitrichia</taxon>
        <taxon>Candidatus Vecturitrichales</taxon>
        <taxon>Candidatus Vecturitrichaceae</taxon>
        <taxon>Candidatus Vecturithrix</taxon>
    </lineage>
</organism>
<dbReference type="AlphaFoldDB" id="A0A081C1F5"/>
<keyword evidence="1" id="KW-1133">Transmembrane helix</keyword>
<accession>A0A081C1F5</accession>
<feature type="transmembrane region" description="Helical" evidence="1">
    <location>
        <begin position="55"/>
        <end position="75"/>
    </location>
</feature>
<dbReference type="EMBL" id="DF820467">
    <property type="protein sequence ID" value="GAK58410.1"/>
    <property type="molecule type" value="Genomic_DNA"/>
</dbReference>
<feature type="transmembrane region" description="Helical" evidence="1">
    <location>
        <begin position="142"/>
        <end position="166"/>
    </location>
</feature>
<feature type="transmembrane region" description="Helical" evidence="1">
    <location>
        <begin position="21"/>
        <end position="43"/>
    </location>
</feature>
<reference evidence="2 3" key="1">
    <citation type="journal article" date="2015" name="PeerJ">
        <title>First genomic representation of candidate bacterial phylum KSB3 points to enhanced environmental sensing as a trigger of wastewater bulking.</title>
        <authorList>
            <person name="Sekiguchi Y."/>
            <person name="Ohashi A."/>
            <person name="Parks D.H."/>
            <person name="Yamauchi T."/>
            <person name="Tyson G.W."/>
            <person name="Hugenholtz P."/>
        </authorList>
    </citation>
    <scope>NUCLEOTIDE SEQUENCE [LARGE SCALE GENOMIC DNA]</scope>
</reference>
<feature type="transmembrane region" description="Helical" evidence="1">
    <location>
        <begin position="178"/>
        <end position="200"/>
    </location>
</feature>
<evidence type="ECO:0000256" key="1">
    <source>
        <dbReference type="SAM" id="Phobius"/>
    </source>
</evidence>
<name>A0A081C1F5_VECG1</name>
<keyword evidence="1" id="KW-0812">Transmembrane</keyword>
<feature type="transmembrane region" description="Helical" evidence="1">
    <location>
        <begin position="113"/>
        <end position="136"/>
    </location>
</feature>
<proteinExistence type="predicted"/>